<evidence type="ECO:0000256" key="2">
    <source>
        <dbReference type="ARBA" id="ARBA00022540"/>
    </source>
</evidence>
<dbReference type="GeneID" id="115627246"/>
<keyword evidence="3" id="KW-0810">Translation regulation</keyword>
<dbReference type="FunFam" id="3.30.760.10:FF:000010">
    <property type="entry name" value="Eukaryotic translation initiation factor 4E1"/>
    <property type="match status" value="1"/>
</dbReference>
<dbReference type="InterPro" id="IPR023398">
    <property type="entry name" value="TIF_eIF4e-like"/>
</dbReference>
<dbReference type="AlphaFoldDB" id="A0A6J2TV00"/>
<dbReference type="PANTHER" id="PTHR11960">
    <property type="entry name" value="EUKARYOTIC TRANSLATION INITIATION FACTOR 4E RELATED"/>
    <property type="match status" value="1"/>
</dbReference>
<dbReference type="RefSeq" id="XP_030378727.1">
    <property type="nucleotide sequence ID" value="XM_030522867.1"/>
</dbReference>
<dbReference type="InterPro" id="IPR001040">
    <property type="entry name" value="TIF_eIF_4E"/>
</dbReference>
<feature type="compositionally biased region" description="Gly residues" evidence="8">
    <location>
        <begin position="53"/>
        <end position="68"/>
    </location>
</feature>
<keyword evidence="2 7" id="KW-0396">Initiation factor</keyword>
<evidence type="ECO:0000256" key="5">
    <source>
        <dbReference type="ARBA" id="ARBA00022917"/>
    </source>
</evidence>
<evidence type="ECO:0000256" key="4">
    <source>
        <dbReference type="ARBA" id="ARBA00022884"/>
    </source>
</evidence>
<evidence type="ECO:0000256" key="3">
    <source>
        <dbReference type="ARBA" id="ARBA00022845"/>
    </source>
</evidence>
<keyword evidence="9" id="KW-1185">Reference proteome</keyword>
<dbReference type="PROSITE" id="PS00813">
    <property type="entry name" value="IF4E"/>
    <property type="match status" value="1"/>
</dbReference>
<protein>
    <recommendedName>
        <fullName evidence="6">eIF-4F 25 kDa subunit</fullName>
    </recommendedName>
</protein>
<accession>A0A6J2TV00</accession>
<keyword evidence="5 7" id="KW-0648">Protein biosynthesis</keyword>
<dbReference type="GO" id="GO:0000340">
    <property type="term" value="F:RNA 7-methylguanosine cap binding"/>
    <property type="evidence" value="ECO:0007669"/>
    <property type="project" value="TreeGrafter"/>
</dbReference>
<feature type="compositionally biased region" description="Polar residues" evidence="8">
    <location>
        <begin position="145"/>
        <end position="172"/>
    </location>
</feature>
<sequence>MYPTNFYKMKNFANPKTMFKSCSNNDEFSTEPVGSSCTKVSASKTSNAKNSAGGQGKQGKGKQGGNPSKGGKNKNNKAGNNTVTAKVAATTTAAGAATAPGVGGTKANLDAGAVAIPISSVPGSTRSLSCDSNTDSVATVPPSDGTVSGNVSSNENDSETAGSANLSSGSENKSVESAPHHPLTNTWTLWYLENDRSKTWEDMLHEVTSFNTVENFWSLINHIKPPSEIRLGSDYCMFKKGIRPMWEDAANKQGGRWVINLSKNTKSDLDNFWLDTMLCLIGECCDYSDQLCGAVVNIRGKSNKISVWTADGSNEVAALEIGRKLRECLRMEGVYVLQYQLHMDTMIKQGSTVKSVYTM</sequence>
<feature type="compositionally biased region" description="Low complexity" evidence="8">
    <location>
        <begin position="38"/>
        <end position="52"/>
    </location>
</feature>
<evidence type="ECO:0000256" key="7">
    <source>
        <dbReference type="RuleBase" id="RU004374"/>
    </source>
</evidence>
<comment type="similarity">
    <text evidence="1 7">Belongs to the eukaryotic initiation factor 4E family.</text>
</comment>
<dbReference type="GO" id="GO:0016281">
    <property type="term" value="C:eukaryotic translation initiation factor 4F complex"/>
    <property type="evidence" value="ECO:0007669"/>
    <property type="project" value="TreeGrafter"/>
</dbReference>
<evidence type="ECO:0000256" key="1">
    <source>
        <dbReference type="ARBA" id="ARBA00009860"/>
    </source>
</evidence>
<name>A0A6J2TV00_DROLE</name>
<organism evidence="9 10">
    <name type="scientific">Drosophila lebanonensis</name>
    <name type="common">Fruit fly</name>
    <name type="synonym">Scaptodrosophila lebanonensis</name>
    <dbReference type="NCBI Taxonomy" id="7225"/>
    <lineage>
        <taxon>Eukaryota</taxon>
        <taxon>Metazoa</taxon>
        <taxon>Ecdysozoa</taxon>
        <taxon>Arthropoda</taxon>
        <taxon>Hexapoda</taxon>
        <taxon>Insecta</taxon>
        <taxon>Pterygota</taxon>
        <taxon>Neoptera</taxon>
        <taxon>Endopterygota</taxon>
        <taxon>Diptera</taxon>
        <taxon>Brachycera</taxon>
        <taxon>Muscomorpha</taxon>
        <taxon>Ephydroidea</taxon>
        <taxon>Drosophilidae</taxon>
        <taxon>Scaptodrosophila</taxon>
    </lineage>
</organism>
<gene>
    <name evidence="10" type="primary">LOC115627246</name>
</gene>
<dbReference type="OrthoDB" id="590761at2759"/>
<dbReference type="Pfam" id="PF01652">
    <property type="entry name" value="IF4E"/>
    <property type="match status" value="1"/>
</dbReference>
<feature type="compositionally biased region" description="Polar residues" evidence="8">
    <location>
        <begin position="121"/>
        <end position="137"/>
    </location>
</feature>
<dbReference type="SUPFAM" id="SSF55418">
    <property type="entry name" value="eIF4e-like"/>
    <property type="match status" value="1"/>
</dbReference>
<feature type="region of interest" description="Disordered" evidence="8">
    <location>
        <begin position="21"/>
        <end position="80"/>
    </location>
</feature>
<dbReference type="PANTHER" id="PTHR11960:SF8">
    <property type="entry name" value="EUKARYOTIC TRANSLATION INITIATION FACTOR 4E1-RELATED"/>
    <property type="match status" value="1"/>
</dbReference>
<keyword evidence="4 7" id="KW-0694">RNA-binding</keyword>
<reference evidence="10" key="1">
    <citation type="submission" date="2025-08" db="UniProtKB">
        <authorList>
            <consortium name="RefSeq"/>
        </authorList>
    </citation>
    <scope>IDENTIFICATION</scope>
    <source>
        <strain evidence="10">11010-0011.00</strain>
        <tissue evidence="10">Whole body</tissue>
    </source>
</reference>
<dbReference type="Proteomes" id="UP000504634">
    <property type="component" value="Unplaced"/>
</dbReference>
<evidence type="ECO:0000313" key="9">
    <source>
        <dbReference type="Proteomes" id="UP000504634"/>
    </source>
</evidence>
<proteinExistence type="inferred from homology"/>
<dbReference type="GO" id="GO:0003743">
    <property type="term" value="F:translation initiation factor activity"/>
    <property type="evidence" value="ECO:0007669"/>
    <property type="project" value="UniProtKB-KW"/>
</dbReference>
<evidence type="ECO:0000313" key="10">
    <source>
        <dbReference type="RefSeq" id="XP_030378727.1"/>
    </source>
</evidence>
<evidence type="ECO:0000256" key="8">
    <source>
        <dbReference type="SAM" id="MobiDB-lite"/>
    </source>
</evidence>
<dbReference type="GO" id="GO:0006417">
    <property type="term" value="P:regulation of translation"/>
    <property type="evidence" value="ECO:0007669"/>
    <property type="project" value="UniProtKB-KW"/>
</dbReference>
<dbReference type="InterPro" id="IPR019770">
    <property type="entry name" value="TIF_eIF_4E_CS"/>
</dbReference>
<feature type="region of interest" description="Disordered" evidence="8">
    <location>
        <begin position="120"/>
        <end position="179"/>
    </location>
</feature>
<dbReference type="Gene3D" id="3.30.760.10">
    <property type="entry name" value="RNA Cap, Translation Initiation Factor Eif4e"/>
    <property type="match status" value="1"/>
</dbReference>
<evidence type="ECO:0000256" key="6">
    <source>
        <dbReference type="ARBA" id="ARBA00032656"/>
    </source>
</evidence>
<feature type="compositionally biased region" description="Polar residues" evidence="8">
    <location>
        <begin position="21"/>
        <end position="37"/>
    </location>
</feature>